<evidence type="ECO:0008006" key="3">
    <source>
        <dbReference type="Google" id="ProtNLM"/>
    </source>
</evidence>
<dbReference type="OrthoDB" id="4589711at2759"/>
<organism evidence="1 2">
    <name type="scientific">Stachybotrys elegans</name>
    <dbReference type="NCBI Taxonomy" id="80388"/>
    <lineage>
        <taxon>Eukaryota</taxon>
        <taxon>Fungi</taxon>
        <taxon>Dikarya</taxon>
        <taxon>Ascomycota</taxon>
        <taxon>Pezizomycotina</taxon>
        <taxon>Sordariomycetes</taxon>
        <taxon>Hypocreomycetidae</taxon>
        <taxon>Hypocreales</taxon>
        <taxon>Stachybotryaceae</taxon>
        <taxon>Stachybotrys</taxon>
    </lineage>
</organism>
<name>A0A8K0WPY9_9HYPO</name>
<comment type="caution">
    <text evidence="1">The sequence shown here is derived from an EMBL/GenBank/DDBJ whole genome shotgun (WGS) entry which is preliminary data.</text>
</comment>
<dbReference type="EMBL" id="JAGPNK010000010">
    <property type="protein sequence ID" value="KAH7312692.1"/>
    <property type="molecule type" value="Genomic_DNA"/>
</dbReference>
<dbReference type="InterPro" id="IPR032675">
    <property type="entry name" value="LRR_dom_sf"/>
</dbReference>
<sequence>MPRFLDLPLQSVLEALCTHCMPSALQHYCINPNCGNHNDTEDALCSATMASLCLTSRDLNAVATRYLYHKPVTSQWGLLARTLIARPDLAEYVRELRDYSWGYCREKGGYPACPPEVSTYWKEGMEELLNTLPEQQELYSEMTMDGDDTDTNVKVDLLMSLCANLEQVKVTVGYFNIAALCLRYTFDRLSSITLSHEDTEGGISFQNVAPLVDSAPNLKYLRFHALAAEETALNETLPRLTTMVLDWSTIDYPALVKVLENCPRLETFKYFGGGPLVGNGDITPRQAQDAFVSLGRNLRCIYLNLLSDAFGDGRLILEDRLMTSLAELGKLEHLSLDLRCLVPHRDPHCTSSTGGPDGTWINLNEGPLPQPNETYLVNLLPVSIRHFNIEESYVDVAPLLPAIRRLASVARERFPKLRHVGIPTEKLDAETVKEVTAAFQEAGVGLNTATWPTLSPCF</sequence>
<dbReference type="Gene3D" id="3.80.10.10">
    <property type="entry name" value="Ribonuclease Inhibitor"/>
    <property type="match status" value="1"/>
</dbReference>
<accession>A0A8K0WPY9</accession>
<gene>
    <name evidence="1" type="ORF">B0I35DRAFT_437536</name>
</gene>
<reference evidence="1" key="1">
    <citation type="journal article" date="2021" name="Nat. Commun.">
        <title>Genetic determinants of endophytism in the Arabidopsis root mycobiome.</title>
        <authorList>
            <person name="Mesny F."/>
            <person name="Miyauchi S."/>
            <person name="Thiergart T."/>
            <person name="Pickel B."/>
            <person name="Atanasova L."/>
            <person name="Karlsson M."/>
            <person name="Huettel B."/>
            <person name="Barry K.W."/>
            <person name="Haridas S."/>
            <person name="Chen C."/>
            <person name="Bauer D."/>
            <person name="Andreopoulos W."/>
            <person name="Pangilinan J."/>
            <person name="LaButti K."/>
            <person name="Riley R."/>
            <person name="Lipzen A."/>
            <person name="Clum A."/>
            <person name="Drula E."/>
            <person name="Henrissat B."/>
            <person name="Kohler A."/>
            <person name="Grigoriev I.V."/>
            <person name="Martin F.M."/>
            <person name="Hacquard S."/>
        </authorList>
    </citation>
    <scope>NUCLEOTIDE SEQUENCE</scope>
    <source>
        <strain evidence="1">MPI-CAGE-CH-0235</strain>
    </source>
</reference>
<dbReference type="Proteomes" id="UP000813444">
    <property type="component" value="Unassembled WGS sequence"/>
</dbReference>
<evidence type="ECO:0000313" key="2">
    <source>
        <dbReference type="Proteomes" id="UP000813444"/>
    </source>
</evidence>
<keyword evidence="2" id="KW-1185">Reference proteome</keyword>
<protein>
    <recommendedName>
        <fullName evidence="3">F-box domain-containing protein</fullName>
    </recommendedName>
</protein>
<proteinExistence type="predicted"/>
<dbReference type="AlphaFoldDB" id="A0A8K0WPY9"/>
<evidence type="ECO:0000313" key="1">
    <source>
        <dbReference type="EMBL" id="KAH7312692.1"/>
    </source>
</evidence>